<reference evidence="1 2" key="1">
    <citation type="journal article" date="2016" name="Nat. Commun.">
        <title>Thousands of microbial genomes shed light on interconnected biogeochemical processes in an aquifer system.</title>
        <authorList>
            <person name="Anantharaman K."/>
            <person name="Brown C.T."/>
            <person name="Hug L.A."/>
            <person name="Sharon I."/>
            <person name="Castelle C.J."/>
            <person name="Probst A.J."/>
            <person name="Thomas B.C."/>
            <person name="Singh A."/>
            <person name="Wilkins M.J."/>
            <person name="Karaoz U."/>
            <person name="Brodie E.L."/>
            <person name="Williams K.H."/>
            <person name="Hubbard S.S."/>
            <person name="Banfield J.F."/>
        </authorList>
    </citation>
    <scope>NUCLEOTIDE SEQUENCE [LARGE SCALE GENOMIC DNA]</scope>
</reference>
<evidence type="ECO:0000313" key="1">
    <source>
        <dbReference type="EMBL" id="OHA91473.1"/>
    </source>
</evidence>
<dbReference type="STRING" id="1802737.A2832_00555"/>
<dbReference type="Proteomes" id="UP000178538">
    <property type="component" value="Unassembled WGS sequence"/>
</dbReference>
<proteinExistence type="predicted"/>
<evidence type="ECO:0008006" key="3">
    <source>
        <dbReference type="Google" id="ProtNLM"/>
    </source>
</evidence>
<dbReference type="Gene3D" id="3.40.50.620">
    <property type="entry name" value="HUPs"/>
    <property type="match status" value="1"/>
</dbReference>
<comment type="caution">
    <text evidence="1">The sequence shown here is derived from an EMBL/GenBank/DDBJ whole genome shotgun (WGS) entry which is preliminary data.</text>
</comment>
<dbReference type="EMBL" id="MHVG01000003">
    <property type="protein sequence ID" value="OHA91473.1"/>
    <property type="molecule type" value="Genomic_DNA"/>
</dbReference>
<evidence type="ECO:0000313" key="2">
    <source>
        <dbReference type="Proteomes" id="UP000178538"/>
    </source>
</evidence>
<dbReference type="InterPro" id="IPR014729">
    <property type="entry name" value="Rossmann-like_a/b/a_fold"/>
</dbReference>
<sequence>MLRSITIKTASEEVMVEIDDSLTLEDVLRTKRIPSNLFQGYTKAGEEIRPISLNTLIFAIPFEEKIILHCIRNTDLRDVLPQKTTYNKTQNPIVSIPEFNFGNDGCSQIIHELNSDSAKELVRGKIADFIKKNSIADLTVVGISGGGDSNTLAQGLKALSLENPNKRFVFFTIIFEPIWAVSASERASELCLTHSLTHHVYGNKEIEDLLGMKESLGNFYKEYCEKFGSNTSHFFGTYLISIVARKLCKKYNTNEYILGFNREDLLSDLLFSLMNGQKPLAFPVRNFGSTRLLMPLWDISKIILDACYPKYSLSNYQERKDDQSTYQRNIIYYLAHSVEDIYPNLGLSLMEGARKIFADQWPELRPEDSLDLFPSEYADSTKVEEIKNFLKKYL</sequence>
<dbReference type="AlphaFoldDB" id="A0A1G2T2I5"/>
<organism evidence="1 2">
    <name type="scientific">Candidatus Zambryskibacteria bacterium RIFCSPHIGHO2_01_FULL_44_22b</name>
    <dbReference type="NCBI Taxonomy" id="1802737"/>
    <lineage>
        <taxon>Bacteria</taxon>
        <taxon>Candidatus Zambryskiibacteriota</taxon>
    </lineage>
</organism>
<name>A0A1G2T2I5_9BACT</name>
<accession>A0A1G2T2I5</accession>
<dbReference type="SUPFAM" id="SSF52402">
    <property type="entry name" value="Adenine nucleotide alpha hydrolases-like"/>
    <property type="match status" value="1"/>
</dbReference>
<gene>
    <name evidence="1" type="ORF">A2832_00555</name>
</gene>
<protein>
    <recommendedName>
        <fullName evidence="3">NAD/GMP synthase domain-containing protein</fullName>
    </recommendedName>
</protein>